<evidence type="ECO:0000313" key="2">
    <source>
        <dbReference type="EMBL" id="KAB1202574.1"/>
    </source>
</evidence>
<sequence length="99" mass="10898">MGYISDMTIRVPSLRDETPLQTTPSTQRTRKTIRVPSLCDETPSQPTPSTQTTRQIPQLRDETPSQPNGQPPCVPLTRSRRLSQLLSGIVKDNAVAAVS</sequence>
<organism evidence="2 3">
    <name type="scientific">Morella rubra</name>
    <name type="common">Chinese bayberry</name>
    <dbReference type="NCBI Taxonomy" id="262757"/>
    <lineage>
        <taxon>Eukaryota</taxon>
        <taxon>Viridiplantae</taxon>
        <taxon>Streptophyta</taxon>
        <taxon>Embryophyta</taxon>
        <taxon>Tracheophyta</taxon>
        <taxon>Spermatophyta</taxon>
        <taxon>Magnoliopsida</taxon>
        <taxon>eudicotyledons</taxon>
        <taxon>Gunneridae</taxon>
        <taxon>Pentapetalae</taxon>
        <taxon>rosids</taxon>
        <taxon>fabids</taxon>
        <taxon>Fagales</taxon>
        <taxon>Myricaceae</taxon>
        <taxon>Morella</taxon>
    </lineage>
</organism>
<accession>A0A6A1UPX4</accession>
<protein>
    <submittedName>
        <fullName evidence="2">Uncharacterized protein</fullName>
    </submittedName>
</protein>
<keyword evidence="3" id="KW-1185">Reference proteome</keyword>
<dbReference type="AlphaFoldDB" id="A0A6A1UPX4"/>
<proteinExistence type="predicted"/>
<evidence type="ECO:0000313" key="3">
    <source>
        <dbReference type="Proteomes" id="UP000516437"/>
    </source>
</evidence>
<feature type="compositionally biased region" description="Low complexity" evidence="1">
    <location>
        <begin position="42"/>
        <end position="58"/>
    </location>
</feature>
<feature type="region of interest" description="Disordered" evidence="1">
    <location>
        <begin position="1"/>
        <end position="76"/>
    </location>
</feature>
<gene>
    <name evidence="2" type="ORF">CJ030_MR8G016248</name>
</gene>
<comment type="caution">
    <text evidence="2">The sequence shown here is derived from an EMBL/GenBank/DDBJ whole genome shotgun (WGS) entry which is preliminary data.</text>
</comment>
<reference evidence="2 3" key="1">
    <citation type="journal article" date="2019" name="Plant Biotechnol. J.">
        <title>The red bayberry genome and genetic basis of sex determination.</title>
        <authorList>
            <person name="Jia H.M."/>
            <person name="Jia H.J."/>
            <person name="Cai Q.L."/>
            <person name="Wang Y."/>
            <person name="Zhao H.B."/>
            <person name="Yang W.F."/>
            <person name="Wang G.Y."/>
            <person name="Li Y.H."/>
            <person name="Zhan D.L."/>
            <person name="Shen Y.T."/>
            <person name="Niu Q.F."/>
            <person name="Chang L."/>
            <person name="Qiu J."/>
            <person name="Zhao L."/>
            <person name="Xie H.B."/>
            <person name="Fu W.Y."/>
            <person name="Jin J."/>
            <person name="Li X.W."/>
            <person name="Jiao Y."/>
            <person name="Zhou C.C."/>
            <person name="Tu T."/>
            <person name="Chai C.Y."/>
            <person name="Gao J.L."/>
            <person name="Fan L.J."/>
            <person name="van de Weg E."/>
            <person name="Wang J.Y."/>
            <person name="Gao Z.S."/>
        </authorList>
    </citation>
    <scope>NUCLEOTIDE SEQUENCE [LARGE SCALE GENOMIC DNA]</scope>
    <source>
        <tissue evidence="2">Leaves</tissue>
    </source>
</reference>
<evidence type="ECO:0000256" key="1">
    <source>
        <dbReference type="SAM" id="MobiDB-lite"/>
    </source>
</evidence>
<dbReference type="EMBL" id="RXIC02000026">
    <property type="protein sequence ID" value="KAB1202574.1"/>
    <property type="molecule type" value="Genomic_DNA"/>
</dbReference>
<name>A0A6A1UPX4_9ROSI</name>
<dbReference type="Proteomes" id="UP000516437">
    <property type="component" value="Chromosome 8"/>
</dbReference>